<dbReference type="Proteomes" id="UP000249590">
    <property type="component" value="Unassembled WGS sequence"/>
</dbReference>
<dbReference type="PANTHER" id="PTHR33376">
    <property type="match status" value="1"/>
</dbReference>
<sequence>MQSVYPSSLPLLGDTGVRLTEQVSKLTGGDLQIEFNEPNAIVSGNEMWDAISTGAVDAGWYSPGFAQGIIPSAGIFTAVPFGPDVREYTAWWYFGGGKELWADITAKYNIHTELCAILVPEASGWFAKEINSPEDLAGLKMRIFGLGAAVMQKLGAEAQSMPVADTMTGLRLGTIDAAEISFPLIDKSLGMNEYASHYYFPGWHQQTSLITFIINQDAWDNLSEQNQFAIQTACAANVATTSARGEAEQLKPLAELEAAGVQVHKWNDAMMDAFRGAWDEVVAEQSAADPDFKRAWDSLSKFREDYKQWSDIGYVK</sequence>
<reference evidence="4 5" key="1">
    <citation type="submission" date="2018-05" db="EMBL/GenBank/DDBJ databases">
        <title>Acuticoccus sediminis sp. nov., isolated from deep-sea sediment of Indian Ocean.</title>
        <authorList>
            <person name="Liu X."/>
            <person name="Lai Q."/>
            <person name="Du Y."/>
            <person name="Sun F."/>
            <person name="Zhang X."/>
            <person name="Wang S."/>
            <person name="Shao Z."/>
        </authorList>
    </citation>
    <scope>NUCLEOTIDE SEQUENCE [LARGE SCALE GENOMIC DNA]</scope>
    <source>
        <strain evidence="4 5">PTG4-2</strain>
    </source>
</reference>
<dbReference type="PANTHER" id="PTHR33376:SF5">
    <property type="entry name" value="EXTRACYTOPLASMIC SOLUTE RECEPTOR PROTEIN"/>
    <property type="match status" value="1"/>
</dbReference>
<feature type="binding site" evidence="3">
    <location>
        <position position="205"/>
    </location>
    <ligand>
        <name>substrate</name>
    </ligand>
</feature>
<dbReference type="GO" id="GO:0031317">
    <property type="term" value="C:tripartite ATP-independent periplasmic transporter complex"/>
    <property type="evidence" value="ECO:0007669"/>
    <property type="project" value="InterPro"/>
</dbReference>
<dbReference type="GO" id="GO:0055085">
    <property type="term" value="P:transmembrane transport"/>
    <property type="evidence" value="ECO:0007669"/>
    <property type="project" value="InterPro"/>
</dbReference>
<dbReference type="EMBL" id="QHHQ01000005">
    <property type="protein sequence ID" value="RAH99571.1"/>
    <property type="molecule type" value="Genomic_DNA"/>
</dbReference>
<evidence type="ECO:0000313" key="4">
    <source>
        <dbReference type="EMBL" id="RAH99571.1"/>
    </source>
</evidence>
<organism evidence="4 5">
    <name type="scientific">Acuticoccus sediminis</name>
    <dbReference type="NCBI Taxonomy" id="2184697"/>
    <lineage>
        <taxon>Bacteria</taxon>
        <taxon>Pseudomonadati</taxon>
        <taxon>Pseudomonadota</taxon>
        <taxon>Alphaproteobacteria</taxon>
        <taxon>Hyphomicrobiales</taxon>
        <taxon>Amorphaceae</taxon>
        <taxon>Acuticoccus</taxon>
    </lineage>
</organism>
<dbReference type="InterPro" id="IPR038404">
    <property type="entry name" value="TRAP_DctP_sf"/>
</dbReference>
<evidence type="ECO:0000256" key="2">
    <source>
        <dbReference type="PIRSR" id="PIRSR039026-1"/>
    </source>
</evidence>
<proteinExistence type="predicted"/>
<dbReference type="Gene3D" id="3.40.190.10">
    <property type="entry name" value="Periplasmic binding protein-like II"/>
    <property type="match status" value="1"/>
</dbReference>
<dbReference type="PIRSF" id="PIRSF039026">
    <property type="entry name" value="SiaP"/>
    <property type="match status" value="1"/>
</dbReference>
<keyword evidence="3" id="KW-0479">Metal-binding</keyword>
<dbReference type="OrthoDB" id="9780733at2"/>
<dbReference type="InterPro" id="IPR026289">
    <property type="entry name" value="SBP_TakP-like"/>
</dbReference>
<protein>
    <submittedName>
        <fullName evidence="4">C4-dicarboxylate ABC transporter</fullName>
    </submittedName>
</protein>
<feature type="binding site" evidence="2">
    <location>
        <position position="142"/>
    </location>
    <ligand>
        <name>substrate</name>
    </ligand>
</feature>
<dbReference type="AlphaFoldDB" id="A0A8B2NRC6"/>
<keyword evidence="5" id="KW-1185">Reference proteome</keyword>
<dbReference type="Pfam" id="PF03480">
    <property type="entry name" value="DctP"/>
    <property type="match status" value="1"/>
</dbReference>
<dbReference type="NCBIfam" id="NF037995">
    <property type="entry name" value="TRAP_S1"/>
    <property type="match status" value="1"/>
</dbReference>
<comment type="caution">
    <text evidence="4">The sequence shown here is derived from an EMBL/GenBank/DDBJ whole genome shotgun (WGS) entry which is preliminary data.</text>
</comment>
<evidence type="ECO:0000256" key="1">
    <source>
        <dbReference type="ARBA" id="ARBA00022729"/>
    </source>
</evidence>
<keyword evidence="1" id="KW-0732">Signal</keyword>
<dbReference type="InterPro" id="IPR018389">
    <property type="entry name" value="DctP_fam"/>
</dbReference>
<gene>
    <name evidence="4" type="ORF">DLJ53_22375</name>
</gene>
<name>A0A8B2NRC6_9HYPH</name>
<dbReference type="Gene3D" id="3.40.190.170">
    <property type="entry name" value="Bacterial extracellular solute-binding protein, family 7"/>
    <property type="match status" value="1"/>
</dbReference>
<accession>A0A8B2NRC6</accession>
<feature type="binding site" evidence="3">
    <location>
        <position position="179"/>
    </location>
    <ligand>
        <name>substrate</name>
    </ligand>
</feature>
<feature type="binding site" evidence="2">
    <location>
        <position position="121"/>
    </location>
    <ligand>
        <name>substrate</name>
    </ligand>
</feature>
<evidence type="ECO:0000313" key="5">
    <source>
        <dbReference type="Proteomes" id="UP000249590"/>
    </source>
</evidence>
<dbReference type="GO" id="GO:0046872">
    <property type="term" value="F:metal ion binding"/>
    <property type="evidence" value="ECO:0007669"/>
    <property type="project" value="UniProtKB-KW"/>
</dbReference>
<dbReference type="CDD" id="cd13604">
    <property type="entry name" value="PBP2_TRAP_ketoacid_lactate_like"/>
    <property type="match status" value="1"/>
</dbReference>
<evidence type="ECO:0000256" key="3">
    <source>
        <dbReference type="PIRSR" id="PIRSR039026-2"/>
    </source>
</evidence>